<proteinExistence type="predicted"/>
<keyword evidence="1" id="KW-0614">Plasmid</keyword>
<accession>A0A6M8HWS0</accession>
<reference evidence="1 2" key="1">
    <citation type="journal article" date="2014" name="World J. Microbiol. Biotechnol.">
        <title>Biodiversity and physiological characteristics of Antarctic and Arctic lichens-associated bacteria.</title>
        <authorList>
            <person name="Lee Y.M."/>
            <person name="Kim E.H."/>
            <person name="Lee H.K."/>
            <person name="Hong S.G."/>
        </authorList>
    </citation>
    <scope>NUCLEOTIDE SEQUENCE [LARGE SCALE GENOMIC DNA]</scope>
    <source>
        <strain evidence="1 2">PAMC 26569</strain>
        <plasmid evidence="1">unnamed1</plasmid>
    </source>
</reference>
<name>A0A6M8HWS0_9PROT</name>
<protein>
    <submittedName>
        <fullName evidence="1">Uncharacterized protein</fullName>
    </submittedName>
</protein>
<keyword evidence="2" id="KW-1185">Reference proteome</keyword>
<dbReference type="AlphaFoldDB" id="A0A6M8HWS0"/>
<dbReference type="KEGG" id="lck:HN018_22755"/>
<dbReference type="InterPro" id="IPR006311">
    <property type="entry name" value="TAT_signal"/>
</dbReference>
<dbReference type="PROSITE" id="PS51318">
    <property type="entry name" value="TAT"/>
    <property type="match status" value="1"/>
</dbReference>
<geneLocation type="plasmid" evidence="1 2">
    <name>unnamed1</name>
</geneLocation>
<organism evidence="1 2">
    <name type="scientific">Lichenicola cladoniae</name>
    <dbReference type="NCBI Taxonomy" id="1484109"/>
    <lineage>
        <taxon>Bacteria</taxon>
        <taxon>Pseudomonadati</taxon>
        <taxon>Pseudomonadota</taxon>
        <taxon>Alphaproteobacteria</taxon>
        <taxon>Acetobacterales</taxon>
        <taxon>Acetobacteraceae</taxon>
        <taxon>Lichenicola</taxon>
    </lineage>
</organism>
<gene>
    <name evidence="1" type="ORF">HN018_22755</name>
</gene>
<sequence length="165" mass="17859">MAASRRELLKGGAISALVGVATVVLTAPASADRGADAELIAIGREAVALIEKRKPLEARWWAIPTGGDYNDPAIKTELDTVSDAMVPIDDRLSEMADRAVELRAHSREAMIAKAWLVHHEMKVVHVSDGVVDTDRFEPHELLAWSLLEDLLGAAAFRARCESVPS</sequence>
<dbReference type="EMBL" id="CP053709">
    <property type="protein sequence ID" value="QKE93024.1"/>
    <property type="molecule type" value="Genomic_DNA"/>
</dbReference>
<evidence type="ECO:0000313" key="2">
    <source>
        <dbReference type="Proteomes" id="UP000500767"/>
    </source>
</evidence>
<dbReference type="Proteomes" id="UP000500767">
    <property type="component" value="Plasmid unnamed1"/>
</dbReference>
<dbReference type="RefSeq" id="WP_171836874.1">
    <property type="nucleotide sequence ID" value="NZ_CP053709.1"/>
</dbReference>
<evidence type="ECO:0000313" key="1">
    <source>
        <dbReference type="EMBL" id="QKE93024.1"/>
    </source>
</evidence>